<dbReference type="OrthoDB" id="1094435at2"/>
<feature type="region of interest" description="Disordered" evidence="1">
    <location>
        <begin position="319"/>
        <end position="346"/>
    </location>
</feature>
<comment type="caution">
    <text evidence="3">The sequence shown here is derived from an EMBL/GenBank/DDBJ whole genome shotgun (WGS) entry which is preliminary data.</text>
</comment>
<reference evidence="4 5" key="1">
    <citation type="submission" date="2018-08" db="EMBL/GenBank/DDBJ databases">
        <title>A genome reference for cultivated species of the human gut microbiota.</title>
        <authorList>
            <person name="Zou Y."/>
            <person name="Xue W."/>
            <person name="Luo G."/>
        </authorList>
    </citation>
    <scope>NUCLEOTIDE SEQUENCE [LARGE SCALE GENOMIC DNA]</scope>
    <source>
        <strain evidence="3 4">AF34-33</strain>
        <strain evidence="2 5">OF02-7</strain>
    </source>
</reference>
<dbReference type="AlphaFoldDB" id="A0A415QJY2"/>
<evidence type="ECO:0000256" key="1">
    <source>
        <dbReference type="SAM" id="MobiDB-lite"/>
    </source>
</evidence>
<evidence type="ECO:0000313" key="3">
    <source>
        <dbReference type="EMBL" id="RHM44012.1"/>
    </source>
</evidence>
<protein>
    <submittedName>
        <fullName evidence="3">Uncharacterized protein</fullName>
    </submittedName>
</protein>
<dbReference type="Pfam" id="PF16407">
    <property type="entry name" value="PKD_2"/>
    <property type="match status" value="1"/>
</dbReference>
<dbReference type="EMBL" id="QRPV01000007">
    <property type="protein sequence ID" value="RHM44012.1"/>
    <property type="molecule type" value="Genomic_DNA"/>
</dbReference>
<gene>
    <name evidence="3" type="ORF">DWZ68_08255</name>
    <name evidence="2" type="ORF">DXA50_07075</name>
</gene>
<dbReference type="EMBL" id="QSCR01000008">
    <property type="protein sequence ID" value="RGY19054.1"/>
    <property type="molecule type" value="Genomic_DNA"/>
</dbReference>
<accession>A0A415QJY2</accession>
<organism evidence="3 4">
    <name type="scientific">Butyricimonas virosa</name>
    <dbReference type="NCBI Taxonomy" id="544645"/>
    <lineage>
        <taxon>Bacteria</taxon>
        <taxon>Pseudomonadati</taxon>
        <taxon>Bacteroidota</taxon>
        <taxon>Bacteroidia</taxon>
        <taxon>Bacteroidales</taxon>
        <taxon>Odoribacteraceae</taxon>
        <taxon>Butyricimonas</taxon>
    </lineage>
</organism>
<evidence type="ECO:0000313" key="2">
    <source>
        <dbReference type="EMBL" id="RGY19054.1"/>
    </source>
</evidence>
<sequence>MMKVMKQVFYILIVFLLAACYDDKGNYDYEEINTITVLLDDVYSYRLDGDTTVCIIPELSQSLQKNRDNLEFMWVHSVINEFIEGHDDNDTISRIDTLRFHIVPDDPDLEYEHYFRLNVYDKLTEINYPFNVKIKLVKPYDGAWMILHNENGHAALGAVEYMGNSILKTQDAYYKETGKRLEGMAQCLGNYITYYYPYGRGEMFNLFSVITDKPEESGVMCQWKKFELMSPLTKMVYSSDQSRFNYSNVKLIDGEASWGAVCLSDGVLFQSPAAMKLYKANIAADLGDNIRIKYASKAGFGAILYDEAGHRFCFYQNQSRSTTGDPNRFNPTDENPSSYRINPVPKRDNNVTDVDVNNLPVEQKVLWVGAGYEFDPNNSRGFYANSVSIKGLDSCFVYEFNMDGMVSTVDGHPAFAGYYKLKLPEGMDENSCFASTMSYSGILFYTVGNVVYRLDFKQSGGKATPVYTHAGGKATMMKFAKKAKINTNYLDFTNYEFDPNRSLGIVFDMGNGKCDFVVLNLSVTGGVGTDSENYPATQVYTDFGDVKDILFL</sequence>
<evidence type="ECO:0000313" key="4">
    <source>
        <dbReference type="Proteomes" id="UP000286038"/>
    </source>
</evidence>
<dbReference type="PROSITE" id="PS51257">
    <property type="entry name" value="PROKAR_LIPOPROTEIN"/>
    <property type="match status" value="1"/>
</dbReference>
<proteinExistence type="predicted"/>
<name>A0A415QJY2_9BACT</name>
<dbReference type="Proteomes" id="UP000286038">
    <property type="component" value="Unassembled WGS sequence"/>
</dbReference>
<dbReference type="InterPro" id="IPR032183">
    <property type="entry name" value="PKD-like"/>
</dbReference>
<evidence type="ECO:0000313" key="5">
    <source>
        <dbReference type="Proteomes" id="UP000286063"/>
    </source>
</evidence>
<dbReference type="Proteomes" id="UP000286063">
    <property type="component" value="Unassembled WGS sequence"/>
</dbReference>
<feature type="compositionally biased region" description="Polar residues" evidence="1">
    <location>
        <begin position="319"/>
        <end position="340"/>
    </location>
</feature>